<name>A0A0H5RPC6_9EUKA</name>
<sequence length="568" mass="64314">MEPYASSMEPNFIYESQPASLITPFQPIPQFPGSSVPHDRPMVPTQARGANSVPYPLPQPITTLVRQMHTKRFRLLLPDLSSQNECHLCQDPIQTVLAETTFRCCMSLGLKNLRDKPNNLCISLIDDGLDFKIPFKVYAPSTIKRGRSSLRRNCLVFVIAPQLVAHLFCRTPLVSRGSIKWTEGQEPFAAFEDEMGYVLRIISTPEMGAVRVALSLDVTSNLLQDDIIEDMASSDSNQQNTSSSHAGVDDSIAGVASGPGRERCLIPDLTLKANTSCRGFRIASYSFQMQMMTSTSKNLRQRACSFDIFIRNRNGLSENDPEYNNFTDVVPFRIKWKVYADSTIKRGKKSLRRNDFVFPIDDDHVLIVFCQTPPQFGNERLALKWTEEKQEQFLAFESGLQFGIQIYSRERSDNAQIIRNKSSDDDERIANWQDDICPDREIAPRVEHPIVSAASLWHIHPNIWNMSMNTGSKFFVMITCPLTRQLPRDCLVQLHLQDKAIVAEIAQIDERTRRSIMVSMPAVFSQEKVLQATTTGIQMERLVDLSILAGPEGATIWKTTFIYEIGHR</sequence>
<accession>A0A0H5RPC6</accession>
<reference evidence="1" key="1">
    <citation type="submission" date="2015-04" db="EMBL/GenBank/DDBJ databases">
        <title>The genome sequence of the plant pathogenic Rhizarian Plasmodiophora brassicae reveals insights in its biotrophic life cycle and the origin of chitin synthesis.</title>
        <authorList>
            <person name="Schwelm A."/>
            <person name="Fogelqvist J."/>
            <person name="Knaust A."/>
            <person name="Julke S."/>
            <person name="Lilja T."/>
            <person name="Dhandapani V."/>
            <person name="Bonilla-Rosso G."/>
            <person name="Karlsson M."/>
            <person name="Shevchenko A."/>
            <person name="Choi S.R."/>
            <person name="Kim H.G."/>
            <person name="Park J.Y."/>
            <person name="Lim Y.P."/>
            <person name="Ludwig-Muller J."/>
            <person name="Dixelius C."/>
        </authorList>
    </citation>
    <scope>NUCLEOTIDE SEQUENCE</scope>
    <source>
        <tissue evidence="1">Potato root galls</tissue>
    </source>
</reference>
<dbReference type="AlphaFoldDB" id="A0A0H5RPC6"/>
<proteinExistence type="predicted"/>
<organism evidence="1">
    <name type="scientific">Spongospora subterranea</name>
    <dbReference type="NCBI Taxonomy" id="70186"/>
    <lineage>
        <taxon>Eukaryota</taxon>
        <taxon>Sar</taxon>
        <taxon>Rhizaria</taxon>
        <taxon>Endomyxa</taxon>
        <taxon>Phytomyxea</taxon>
        <taxon>Plasmodiophorida</taxon>
        <taxon>Plasmodiophoridae</taxon>
        <taxon>Spongospora</taxon>
    </lineage>
</organism>
<evidence type="ECO:0000313" key="1">
    <source>
        <dbReference type="EMBL" id="CRZ10574.1"/>
    </source>
</evidence>
<dbReference type="EMBL" id="HACM01010132">
    <property type="protein sequence ID" value="CRZ10574.1"/>
    <property type="molecule type" value="Transcribed_RNA"/>
</dbReference>
<protein>
    <submittedName>
        <fullName evidence="1">Uncharacterized protein</fullName>
    </submittedName>
</protein>